<protein>
    <submittedName>
        <fullName evidence="1">DUF4192 domain-containing protein</fullName>
    </submittedName>
</protein>
<sequence length="309" mass="32635">MTTTALPTLTARTPEDVLAAVPLVLGFLPVESVVMLTFGATHTFHARLDLPITAEARREAAESLLGPAHRHRVRRVLFVMYAADSRVARACGRVLVRRFRRGGIDVVDVLRSDGDRWFPVSLDGSEADGPGTRYDVTGHLFTAQAVAAGRVTLGSRDELAATVAPDPDRVAAVADVLDTLGPPEDPATWLPALVETLVETSALPDPPTTARLLVALAEPAGRDAAMHAMTRDGADLRLPLFSALVRAAPPPLLAPVASVLGFLAWLSGDGALAWLALDRAAEGDPPCTLAQAVAEALDLALPPDVWEGR</sequence>
<accession>A0A930YIE1</accession>
<evidence type="ECO:0000313" key="2">
    <source>
        <dbReference type="Proteomes" id="UP000640489"/>
    </source>
</evidence>
<gene>
    <name evidence="1" type="ORF">ISU07_12275</name>
</gene>
<dbReference type="Pfam" id="PF13830">
    <property type="entry name" value="DUF4192"/>
    <property type="match status" value="1"/>
</dbReference>
<evidence type="ECO:0000313" key="1">
    <source>
        <dbReference type="EMBL" id="MBF4763904.1"/>
    </source>
</evidence>
<comment type="caution">
    <text evidence="1">The sequence shown here is derived from an EMBL/GenBank/DDBJ whole genome shotgun (WGS) entry which is preliminary data.</text>
</comment>
<dbReference type="InterPro" id="IPR025447">
    <property type="entry name" value="DUF4192"/>
</dbReference>
<organism evidence="1 2">
    <name type="scientific">Nocardioides islandensis</name>
    <dbReference type="NCBI Taxonomy" id="433663"/>
    <lineage>
        <taxon>Bacteria</taxon>
        <taxon>Bacillati</taxon>
        <taxon>Actinomycetota</taxon>
        <taxon>Actinomycetes</taxon>
        <taxon>Propionibacteriales</taxon>
        <taxon>Nocardioidaceae</taxon>
        <taxon>Nocardioides</taxon>
    </lineage>
</organism>
<keyword evidence="2" id="KW-1185">Reference proteome</keyword>
<dbReference type="AlphaFoldDB" id="A0A930YIE1"/>
<name>A0A930YIE1_9ACTN</name>
<proteinExistence type="predicted"/>
<dbReference type="RefSeq" id="WP_194707078.1">
    <property type="nucleotide sequence ID" value="NZ_JADKPN010000006.1"/>
</dbReference>
<dbReference type="EMBL" id="JADKPN010000006">
    <property type="protein sequence ID" value="MBF4763904.1"/>
    <property type="molecule type" value="Genomic_DNA"/>
</dbReference>
<dbReference type="Proteomes" id="UP000640489">
    <property type="component" value="Unassembled WGS sequence"/>
</dbReference>
<reference evidence="1" key="1">
    <citation type="submission" date="2020-11" db="EMBL/GenBank/DDBJ databases">
        <title>Nocardioides sp. nov., isolated from Soil of Cynanchum wilfordii Hemsley rhizosphere.</title>
        <authorList>
            <person name="Lee J.-S."/>
            <person name="Suh M.K."/>
            <person name="Kim J.-S."/>
        </authorList>
    </citation>
    <scope>NUCLEOTIDE SEQUENCE</scope>
    <source>
        <strain evidence="1">KCTC 19275</strain>
    </source>
</reference>